<comment type="caution">
    <text evidence="2">The sequence shown here is derived from an EMBL/GenBank/DDBJ whole genome shotgun (WGS) entry which is preliminary data.</text>
</comment>
<feature type="compositionally biased region" description="Acidic residues" evidence="1">
    <location>
        <begin position="188"/>
        <end position="211"/>
    </location>
</feature>
<protein>
    <recommendedName>
        <fullName evidence="4">F-box domain-containing protein</fullName>
    </recommendedName>
</protein>
<organism evidence="2 3">
    <name type="scientific">Favolaschia claudopus</name>
    <dbReference type="NCBI Taxonomy" id="2862362"/>
    <lineage>
        <taxon>Eukaryota</taxon>
        <taxon>Fungi</taxon>
        <taxon>Dikarya</taxon>
        <taxon>Basidiomycota</taxon>
        <taxon>Agaricomycotina</taxon>
        <taxon>Agaricomycetes</taxon>
        <taxon>Agaricomycetidae</taxon>
        <taxon>Agaricales</taxon>
        <taxon>Marasmiineae</taxon>
        <taxon>Mycenaceae</taxon>
        <taxon>Favolaschia</taxon>
    </lineage>
</organism>
<gene>
    <name evidence="2" type="ORF">R3P38DRAFT_2982567</name>
</gene>
<keyword evidence="3" id="KW-1185">Reference proteome</keyword>
<evidence type="ECO:0008006" key="4">
    <source>
        <dbReference type="Google" id="ProtNLM"/>
    </source>
</evidence>
<dbReference type="Proteomes" id="UP001362999">
    <property type="component" value="Unassembled WGS sequence"/>
</dbReference>
<sequence length="555" mass="64197">MTSPWSRIPPEIAHEIASHNAEDLAALRAMSLTSHATRLLVVPYIFSLINFACVEDFSLWLDILERTPELKTAVQKVKFSQPSDDWLRRRRGFKSPSATALRKYSEAPMVTPLLRVHTVELDGLRDLLYDGAALAMVVAHIALFPNATRLTLTNLSINFVGFTNLISAYQQFDALCMDIVSMEEYEDESDLEELSSDVEGDDENQFEDLTEDSSSRSNSQELDESGAGVEHDTRLHQACPKRMQQMPFSLTALRRLEIVDVYSEEGMSDSLLRLIHESPPNQLKTLRFGDFRDEEHYSLRGTEDLLRIGAPSLTELVVDPRFCCTDKLPAFPLLESLTLWLRSKSHTADFLERLGAAPCLTRLIFRIVLYTEDDEDDREEFAKILTAFPPWPAGEPMKEALTRRYPHCRQVEFHFCIPPDSDMHFRRGLRRRMERRLRERLEETESGISDLLRIEWLDKDYLPVQYNRTNGKPPWKVQRYYGYQDPETEASDCESEKSAHSQEWDSDGNLIIREWTEADERAYRREMLHECGIYSDDERDNDENGRYGCGLGYYY</sequence>
<evidence type="ECO:0000313" key="2">
    <source>
        <dbReference type="EMBL" id="KAK7018398.1"/>
    </source>
</evidence>
<evidence type="ECO:0000313" key="3">
    <source>
        <dbReference type="Proteomes" id="UP001362999"/>
    </source>
</evidence>
<accession>A0AAW0AYK1</accession>
<dbReference type="EMBL" id="JAWWNJ010000046">
    <property type="protein sequence ID" value="KAK7018398.1"/>
    <property type="molecule type" value="Genomic_DNA"/>
</dbReference>
<name>A0AAW0AYK1_9AGAR</name>
<evidence type="ECO:0000256" key="1">
    <source>
        <dbReference type="SAM" id="MobiDB-lite"/>
    </source>
</evidence>
<reference evidence="2 3" key="1">
    <citation type="journal article" date="2024" name="J Genomics">
        <title>Draft genome sequencing and assembly of Favolaschia claudopus CIRM-BRFM 2984 isolated from oak limbs.</title>
        <authorList>
            <person name="Navarro D."/>
            <person name="Drula E."/>
            <person name="Chaduli D."/>
            <person name="Cazenave R."/>
            <person name="Ahrendt S."/>
            <person name="Wang J."/>
            <person name="Lipzen A."/>
            <person name="Daum C."/>
            <person name="Barry K."/>
            <person name="Grigoriev I.V."/>
            <person name="Favel A."/>
            <person name="Rosso M.N."/>
            <person name="Martin F."/>
        </authorList>
    </citation>
    <scope>NUCLEOTIDE SEQUENCE [LARGE SCALE GENOMIC DNA]</scope>
    <source>
        <strain evidence="2 3">CIRM-BRFM 2984</strain>
    </source>
</reference>
<dbReference type="AlphaFoldDB" id="A0AAW0AYK1"/>
<feature type="region of interest" description="Disordered" evidence="1">
    <location>
        <begin position="188"/>
        <end position="233"/>
    </location>
</feature>
<proteinExistence type="predicted"/>